<dbReference type="GO" id="GO:0005085">
    <property type="term" value="F:guanyl-nucleotide exchange factor activity"/>
    <property type="evidence" value="ECO:0007669"/>
    <property type="project" value="UniProtKB-KW"/>
</dbReference>
<feature type="domain" description="SH3" evidence="8">
    <location>
        <begin position="82"/>
        <end position="151"/>
    </location>
</feature>
<feature type="region of interest" description="Disordered" evidence="7">
    <location>
        <begin position="1"/>
        <end position="76"/>
    </location>
</feature>
<dbReference type="eggNOG" id="KOG3417">
    <property type="taxonomic scope" value="Eukaryota"/>
</dbReference>
<keyword evidence="3 5" id="KW-0344">Guanine-nucleotide releasing factor</keyword>
<feature type="compositionally biased region" description="Polar residues" evidence="7">
    <location>
        <begin position="786"/>
        <end position="803"/>
    </location>
</feature>
<feature type="compositionally biased region" description="Polar residues" evidence="7">
    <location>
        <begin position="258"/>
        <end position="275"/>
    </location>
</feature>
<feature type="region of interest" description="Disordered" evidence="7">
    <location>
        <begin position="561"/>
        <end position="614"/>
    </location>
</feature>
<evidence type="ECO:0000259" key="10">
    <source>
        <dbReference type="PROSITE" id="PS50212"/>
    </source>
</evidence>
<protein>
    <recommendedName>
        <fullName evidence="13">Cell division control protein 25</fullName>
    </recommendedName>
</protein>
<dbReference type="Gene3D" id="1.20.870.10">
    <property type="entry name" value="Son of sevenless (SoS) protein Chain: S domain 1"/>
    <property type="match status" value="1"/>
</dbReference>
<feature type="compositionally biased region" description="Polar residues" evidence="7">
    <location>
        <begin position="588"/>
        <end position="614"/>
    </location>
</feature>
<dbReference type="InterPro" id="IPR036964">
    <property type="entry name" value="RASGEF_cat_dom_sf"/>
</dbReference>
<dbReference type="InterPro" id="IPR008937">
    <property type="entry name" value="Ras-like_GEF"/>
</dbReference>
<dbReference type="RefSeq" id="XP_003675925.1">
    <property type="nucleotide sequence ID" value="XM_003675877.1"/>
</dbReference>
<dbReference type="STRING" id="1064592.G0VDJ9"/>
<dbReference type="KEGG" id="ncs:NCAS_0C05710"/>
<dbReference type="InterPro" id="IPR000651">
    <property type="entry name" value="Ras-like_Gua-exchang_fac_N"/>
</dbReference>
<dbReference type="Pfam" id="PF00618">
    <property type="entry name" value="RasGEF_N"/>
    <property type="match status" value="1"/>
</dbReference>
<dbReference type="EMBL" id="HE576754">
    <property type="protein sequence ID" value="CCC69561.1"/>
    <property type="molecule type" value="Genomic_DNA"/>
</dbReference>
<feature type="compositionally biased region" description="Polar residues" evidence="7">
    <location>
        <begin position="561"/>
        <end position="576"/>
    </location>
</feature>
<dbReference type="Proteomes" id="UP000001640">
    <property type="component" value="Chromosome 3"/>
</dbReference>
<dbReference type="OrthoDB" id="546434at2759"/>
<feature type="compositionally biased region" description="Low complexity" evidence="7">
    <location>
        <begin position="47"/>
        <end position="74"/>
    </location>
</feature>
<evidence type="ECO:0000313" key="12">
    <source>
        <dbReference type="Proteomes" id="UP000001640"/>
    </source>
</evidence>
<evidence type="ECO:0000259" key="8">
    <source>
        <dbReference type="PROSITE" id="PS50002"/>
    </source>
</evidence>
<evidence type="ECO:0000256" key="3">
    <source>
        <dbReference type="ARBA" id="ARBA00022658"/>
    </source>
</evidence>
<dbReference type="InterPro" id="IPR023578">
    <property type="entry name" value="Ras_GEF_dom_sf"/>
</dbReference>
<dbReference type="GO" id="GO:0007265">
    <property type="term" value="P:Ras protein signal transduction"/>
    <property type="evidence" value="ECO:0007669"/>
    <property type="project" value="EnsemblFungi"/>
</dbReference>
<dbReference type="GO" id="GO:0005886">
    <property type="term" value="C:plasma membrane"/>
    <property type="evidence" value="ECO:0007669"/>
    <property type="project" value="EnsemblFungi"/>
</dbReference>
<feature type="region of interest" description="Disordered" evidence="7">
    <location>
        <begin position="1133"/>
        <end position="1154"/>
    </location>
</feature>
<feature type="compositionally biased region" description="Basic and acidic residues" evidence="7">
    <location>
        <begin position="348"/>
        <end position="362"/>
    </location>
</feature>
<evidence type="ECO:0000256" key="1">
    <source>
        <dbReference type="ARBA" id="ARBA00022443"/>
    </source>
</evidence>
<feature type="region of interest" description="Disordered" evidence="7">
    <location>
        <begin position="786"/>
        <end position="805"/>
    </location>
</feature>
<feature type="compositionally biased region" description="Polar residues" evidence="7">
    <location>
        <begin position="1316"/>
        <end position="1332"/>
    </location>
</feature>
<dbReference type="GO" id="GO:0051301">
    <property type="term" value="P:cell division"/>
    <property type="evidence" value="ECO:0007669"/>
    <property type="project" value="UniProtKB-KW"/>
</dbReference>
<dbReference type="GO" id="GO:0005789">
    <property type="term" value="C:endoplasmic reticulum membrane"/>
    <property type="evidence" value="ECO:0007669"/>
    <property type="project" value="EnsemblFungi"/>
</dbReference>
<dbReference type="PANTHER" id="PTHR23113">
    <property type="entry name" value="GUANINE NUCLEOTIDE EXCHANGE FACTOR"/>
    <property type="match status" value="1"/>
</dbReference>
<dbReference type="SUPFAM" id="SSF50044">
    <property type="entry name" value="SH3-domain"/>
    <property type="match status" value="1"/>
</dbReference>
<evidence type="ECO:0000256" key="7">
    <source>
        <dbReference type="SAM" id="MobiDB-lite"/>
    </source>
</evidence>
<feature type="region of interest" description="Disordered" evidence="7">
    <location>
        <begin position="1609"/>
        <end position="1662"/>
    </location>
</feature>
<dbReference type="PROSITE" id="PS50002">
    <property type="entry name" value="SH3"/>
    <property type="match status" value="1"/>
</dbReference>
<keyword evidence="12" id="KW-1185">Reference proteome</keyword>
<dbReference type="GO" id="GO:0005634">
    <property type="term" value="C:nucleus"/>
    <property type="evidence" value="ECO:0007669"/>
    <property type="project" value="EnsemblFungi"/>
</dbReference>
<name>G0VDJ9_NAUCA</name>
<keyword evidence="4" id="KW-0131">Cell cycle</keyword>
<dbReference type="HOGENOM" id="CLU_002171_1_0_1"/>
<feature type="region of interest" description="Disordered" evidence="7">
    <location>
        <begin position="645"/>
        <end position="669"/>
    </location>
</feature>
<dbReference type="PANTHER" id="PTHR23113:SF368">
    <property type="entry name" value="CELL DIVISION CONTROL PROTEIN 25"/>
    <property type="match status" value="1"/>
</dbReference>
<organism evidence="11 12">
    <name type="scientific">Naumovozyma castellii</name>
    <name type="common">Yeast</name>
    <name type="synonym">Saccharomyces castellii</name>
    <dbReference type="NCBI Taxonomy" id="27288"/>
    <lineage>
        <taxon>Eukaryota</taxon>
        <taxon>Fungi</taxon>
        <taxon>Dikarya</taxon>
        <taxon>Ascomycota</taxon>
        <taxon>Saccharomycotina</taxon>
        <taxon>Saccharomycetes</taxon>
        <taxon>Saccharomycetales</taxon>
        <taxon>Saccharomycetaceae</taxon>
        <taxon>Naumovozyma</taxon>
    </lineage>
</organism>
<evidence type="ECO:0000256" key="6">
    <source>
        <dbReference type="PROSITE-ProRule" id="PRU00192"/>
    </source>
</evidence>
<feature type="region of interest" description="Disordered" evidence="7">
    <location>
        <begin position="1305"/>
        <end position="1332"/>
    </location>
</feature>
<gene>
    <name evidence="11" type="primary">NCAS0C05710</name>
    <name evidence="11" type="ordered locus">NCAS_0C05710</name>
</gene>
<feature type="compositionally biased region" description="Basic and acidic residues" evidence="7">
    <location>
        <begin position="393"/>
        <end position="408"/>
    </location>
</feature>
<feature type="region of interest" description="Disordered" evidence="7">
    <location>
        <begin position="208"/>
        <end position="275"/>
    </location>
</feature>
<feature type="domain" description="N-terminal Ras-GEF" evidence="10">
    <location>
        <begin position="1171"/>
        <end position="1301"/>
    </location>
</feature>
<feature type="compositionally biased region" description="Low complexity" evidence="7">
    <location>
        <begin position="409"/>
        <end position="419"/>
    </location>
</feature>
<dbReference type="Pfam" id="PF00018">
    <property type="entry name" value="SH3_1"/>
    <property type="match status" value="1"/>
</dbReference>
<dbReference type="CDD" id="cd00155">
    <property type="entry name" value="RasGEF"/>
    <property type="match status" value="1"/>
</dbReference>
<dbReference type="InterPro" id="IPR001452">
    <property type="entry name" value="SH3_domain"/>
</dbReference>
<feature type="region of interest" description="Disordered" evidence="7">
    <location>
        <begin position="375"/>
        <end position="420"/>
    </location>
</feature>
<proteinExistence type="predicted"/>
<dbReference type="SMART" id="SM00229">
    <property type="entry name" value="RasGEFN"/>
    <property type="match status" value="1"/>
</dbReference>
<dbReference type="CDD" id="cd11883">
    <property type="entry name" value="SH3_Sdc25"/>
    <property type="match status" value="1"/>
</dbReference>
<feature type="compositionally biased region" description="Low complexity" evidence="7">
    <location>
        <begin position="23"/>
        <end position="40"/>
    </location>
</feature>
<evidence type="ECO:0000256" key="2">
    <source>
        <dbReference type="ARBA" id="ARBA00022618"/>
    </source>
</evidence>
<feature type="compositionally biased region" description="Polar residues" evidence="7">
    <location>
        <begin position="645"/>
        <end position="668"/>
    </location>
</feature>
<feature type="compositionally biased region" description="Low complexity" evidence="7">
    <location>
        <begin position="181"/>
        <end position="195"/>
    </location>
</feature>
<dbReference type="SMART" id="SM00147">
    <property type="entry name" value="RasGEF"/>
    <property type="match status" value="1"/>
</dbReference>
<feature type="domain" description="Ras-GEF" evidence="9">
    <location>
        <begin position="1369"/>
        <end position="1606"/>
    </location>
</feature>
<reference key="2">
    <citation type="submission" date="2011-08" db="EMBL/GenBank/DDBJ databases">
        <title>Genome sequence of Naumovozyma castellii.</title>
        <authorList>
            <person name="Gordon J.L."/>
            <person name="Armisen D."/>
            <person name="Proux-Wera E."/>
            <person name="OhEigeartaigh S.S."/>
            <person name="Byrne K.P."/>
            <person name="Wolfe K.H."/>
        </authorList>
    </citation>
    <scope>NUCLEOTIDE SEQUENCE</scope>
    <source>
        <strain>Type strain:CBS 4309</strain>
    </source>
</reference>
<dbReference type="PROSITE" id="PS00720">
    <property type="entry name" value="RASGEF"/>
    <property type="match status" value="1"/>
</dbReference>
<accession>G0VDJ9</accession>
<evidence type="ECO:0000256" key="5">
    <source>
        <dbReference type="PROSITE-ProRule" id="PRU00168"/>
    </source>
</evidence>
<dbReference type="GO" id="GO:0007089">
    <property type="term" value="P:traversing start control point of mitotic cell cycle"/>
    <property type="evidence" value="ECO:0007669"/>
    <property type="project" value="EnsemblFungi"/>
</dbReference>
<sequence>MGGVKKTTKNSVAKPDQDEGPMSGTNPSSRNTSRSSSVSTLPRQRKASAVSQNSSLASSTSSSMTGGAASMSISNAQSGGVRPIDIVVALFDFNYPLKKSNQHLSFQQGDTIYVLNKNNSGWWDGLTINDNNNTNINRGWFPQTYTRPLKESSSYNYFHRKFGSFSNKSSRRGSAALNVISDDPSNTNANSNNDSTFLNLPTTYVAGNKSKSRRSSRHTSFASLPPTFNENSNETATTTTPSKKNSGDNYIPVDPLQVPSNEQSNRQSKNGSTNNKITVLSLEEVQMIVTSIRSKSAFTWTPVPTLSNDGNDVKLLYYNKKLDIYCSELPMCQTNELDLKSKKNNNNGHKESLKFPQDDHLVDLTPRDLSNVETIYKSKNSGDNHKNSKRNQKIAESKDNKDREESITSKDTTISTSNSQQKLSSQANLEVMSQQPLHLPHRAILSKSDLFYQHSRDIKLWSELQDLTIHYTKMTHDMFISNDRFNFIRSFNWMSNLIVFTQLSCRLTQQQIKAKNYNKDVKKILKNLISSLSKISITSRIYFDSIGSSLILSTDDNRATQSIPNMNSNLNTPTTENGDDDDEEDLSVGNSPKTKTFIGSTNNNSKRNISTSTNETLTAARTRGSIMDIDNSFLFDTNKRFANVTTPRTSVPNETTDPSLNATPTTSTRDPRHMVKSIFEIIDHEFLKFYKNVQTLHHLLQTSVLANDSLILPQILPRFFKGSFSGGSWSNPFSPFIYASKFGTGNTTNSNSSESFLRRSTTSSISGLPPKMADAIALASGHSVNSMSELSPEQSSTGASSTIPRGAGGLSSTLSAIMHSSATNSTFFNRPSHDRTFSRSRVSKRKSNYPLNYGTLNAMKKVSGEIYEKFNGASGDELQKMTGPMTKARNLELNSKTYEQINQNIILMEILESLDLTIFINLKRLIKNPPDILDLESEEFLKHAMSSISTVLTEFFDVKQAFHDVVIRLIMSTQQTTLQDPYVFSSMKSNYKIGCYEPISLMGASSEHGNTKQITKKNEKVANDLYKTLLDQDVEVNKEQFLSITDDFKDACEKYVEIANISCIIVEQLIEERENLLNYAARMMKNDLTTELLRGEQERWFDYSSDYNSEDELDNDMNDVAVEDDYLDEIESNAVADEDSDQPSTKDSDAASDDTPWFLQSEYESNLVYDLRGRIRGGTKEALIEHLTSHKLIDPAFSVVMLITFRSIMTTKEFFYALIYRYNLSPPEGLSFDEYNIWVEKKLTPIKCRVVTIMNTFLQQYWTPNYHESGLSALSNFANFAISENISGAENLLQNINENILNMSDEDKSDSEKNEFTSPHTSFSVDSSTTMTSNDKSAISAVKTLSLSSALNPTANLLKSSHSKLLDIDPYVYAQQLTIREHELYLEITMFECLDRAWGSKYCNMGGSRNISKFIMNANSLTNFVSYTIVRHMDVKKRSKLIQYFITVAEHCKDLNNFSSMTAIVSALYSSPIFRLKKTWSKIPVEIKKSLKKLNSLMDSKRNFIKYRESLKLVKDVPCIPFFGIYLSDLTFTFVGNPEFLHGTTDIINFSKRSRIVDIIEDILSFKRFHYKLKRLDDLEGMIQDSLESMPHIEKQYQLSLKAEPRLESTNSAMNSSNDILSDTTDEEGNMEGINQNEHFHHHHHHHHHRPSNEASEDGGHILKFGKNKQSAKLFG</sequence>
<feature type="compositionally biased region" description="Polar residues" evidence="7">
    <location>
        <begin position="1609"/>
        <end position="1623"/>
    </location>
</feature>
<dbReference type="GeneID" id="96903142"/>
<dbReference type="SUPFAM" id="SSF48366">
    <property type="entry name" value="Ras GEF"/>
    <property type="match status" value="1"/>
</dbReference>
<evidence type="ECO:0000256" key="4">
    <source>
        <dbReference type="ARBA" id="ARBA00023306"/>
    </source>
</evidence>
<dbReference type="OMA" id="IIEPKPR"/>
<feature type="region of interest" description="Disordered" evidence="7">
    <location>
        <begin position="825"/>
        <end position="844"/>
    </location>
</feature>
<dbReference type="InterPro" id="IPR036028">
    <property type="entry name" value="SH3-like_dom_sf"/>
</dbReference>
<evidence type="ECO:0000313" key="11">
    <source>
        <dbReference type="EMBL" id="CCC69561.1"/>
    </source>
</evidence>
<dbReference type="Gene3D" id="1.10.840.10">
    <property type="entry name" value="Ras guanine-nucleotide exchange factors catalytic domain"/>
    <property type="match status" value="1"/>
</dbReference>
<evidence type="ECO:0000259" key="9">
    <source>
        <dbReference type="PROSITE" id="PS50009"/>
    </source>
</evidence>
<keyword evidence="2" id="KW-0132">Cell division</keyword>
<dbReference type="Gene3D" id="2.30.30.40">
    <property type="entry name" value="SH3 Domains"/>
    <property type="match status" value="1"/>
</dbReference>
<dbReference type="FunCoup" id="G0VDJ9">
    <property type="interactions" value="333"/>
</dbReference>
<dbReference type="SMART" id="SM00326">
    <property type="entry name" value="SH3"/>
    <property type="match status" value="1"/>
</dbReference>
<feature type="compositionally biased region" description="Basic residues" evidence="7">
    <location>
        <begin position="1640"/>
        <end position="1650"/>
    </location>
</feature>
<dbReference type="GO" id="GO:0005829">
    <property type="term" value="C:cytosol"/>
    <property type="evidence" value="ECO:0007669"/>
    <property type="project" value="EnsemblFungi"/>
</dbReference>
<feature type="region of interest" description="Disordered" evidence="7">
    <location>
        <begin position="181"/>
        <end position="200"/>
    </location>
</feature>
<dbReference type="Pfam" id="PF00617">
    <property type="entry name" value="RasGEF"/>
    <property type="match status" value="1"/>
</dbReference>
<keyword evidence="1 6" id="KW-0728">SH3 domain</keyword>
<feature type="compositionally biased region" description="Acidic residues" evidence="7">
    <location>
        <begin position="577"/>
        <end position="586"/>
    </location>
</feature>
<dbReference type="PROSITE" id="PS50212">
    <property type="entry name" value="RASGEF_NTER"/>
    <property type="match status" value="1"/>
</dbReference>
<dbReference type="PROSITE" id="PS50009">
    <property type="entry name" value="RASGEF_CAT"/>
    <property type="match status" value="1"/>
</dbReference>
<reference evidence="11 12" key="1">
    <citation type="journal article" date="2011" name="Proc. Natl. Acad. Sci. U.S.A.">
        <title>Evolutionary erosion of yeast sex chromosomes by mating-type switching accidents.</title>
        <authorList>
            <person name="Gordon J.L."/>
            <person name="Armisen D."/>
            <person name="Proux-Wera E."/>
            <person name="Oheigeartaigh S.S."/>
            <person name="Byrne K.P."/>
            <person name="Wolfe K.H."/>
        </authorList>
    </citation>
    <scope>NUCLEOTIDE SEQUENCE [LARGE SCALE GENOMIC DNA]</scope>
    <source>
        <strain evidence="12">ATCC 76901 / BCRC 22586 / CBS 4309 / NBRC 1992 / NRRL Y-12630</strain>
    </source>
</reference>
<feature type="region of interest" description="Disordered" evidence="7">
    <location>
        <begin position="343"/>
        <end position="362"/>
    </location>
</feature>
<dbReference type="CDD" id="cd06224">
    <property type="entry name" value="REM"/>
    <property type="match status" value="1"/>
</dbReference>
<dbReference type="InParanoid" id="G0VDJ9"/>
<dbReference type="InterPro" id="IPR019804">
    <property type="entry name" value="Ras_G-nucl-exch_fac_CS"/>
</dbReference>
<evidence type="ECO:0008006" key="13">
    <source>
        <dbReference type="Google" id="ProtNLM"/>
    </source>
</evidence>
<feature type="compositionally biased region" description="Low complexity" evidence="7">
    <location>
        <begin position="227"/>
        <end position="244"/>
    </location>
</feature>
<dbReference type="InterPro" id="IPR001895">
    <property type="entry name" value="RASGEF_cat_dom"/>
</dbReference>